<organism evidence="3 4">
    <name type="scientific">Deferribacter desulfuricans (strain DSM 14783 / JCM 11476 / NBRC 101012 / SSM1)</name>
    <dbReference type="NCBI Taxonomy" id="639282"/>
    <lineage>
        <taxon>Bacteria</taxon>
        <taxon>Pseudomonadati</taxon>
        <taxon>Deferribacterota</taxon>
        <taxon>Deferribacteres</taxon>
        <taxon>Deferribacterales</taxon>
        <taxon>Deferribacteraceae</taxon>
        <taxon>Deferribacter</taxon>
    </lineage>
</organism>
<gene>
    <name evidence="3" type="ordered locus">DEFDS_1791</name>
</gene>
<reference evidence="3 4" key="1">
    <citation type="journal article" date="2010" name="DNA Res.">
        <title>Bacterial lifestyle in a deep-sea hydrothermal vent chimney revealed by the genome sequence of the thermophilic bacterium Deferribacter desulfuricans SSM1.</title>
        <authorList>
            <person name="Takaki Y."/>
            <person name="Shimamura S."/>
            <person name="Nakagawa S."/>
            <person name="Fukuhara Y."/>
            <person name="Horikawa H."/>
            <person name="Ankai A."/>
            <person name="Harada T."/>
            <person name="Hosoyama A."/>
            <person name="Oguchi A."/>
            <person name="Fukui S."/>
            <person name="Fujita N."/>
            <person name="Takami H."/>
            <person name="Takai K."/>
        </authorList>
    </citation>
    <scope>NUCLEOTIDE SEQUENCE [LARGE SCALE GENOMIC DNA]</scope>
    <source>
        <strain evidence="4">DSM 14783 / JCM 11476 / NBRC 101012 / SSM1</strain>
    </source>
</reference>
<dbReference type="eggNOG" id="COG2105">
    <property type="taxonomic scope" value="Bacteria"/>
</dbReference>
<accession>D3P956</accession>
<dbReference type="AlphaFoldDB" id="D3P956"/>
<proteinExistence type="predicted"/>
<evidence type="ECO:0000313" key="4">
    <source>
        <dbReference type="Proteomes" id="UP000001520"/>
    </source>
</evidence>
<feature type="domain" description="Gamma-glutamylcyclotransferase AIG2-like" evidence="2">
    <location>
        <begin position="9"/>
        <end position="111"/>
    </location>
</feature>
<keyword evidence="4" id="KW-1185">Reference proteome</keyword>
<evidence type="ECO:0000313" key="3">
    <source>
        <dbReference type="EMBL" id="BAI81246.1"/>
    </source>
</evidence>
<dbReference type="CDD" id="cd06661">
    <property type="entry name" value="GGCT_like"/>
    <property type="match status" value="1"/>
</dbReference>
<keyword evidence="1" id="KW-0472">Membrane</keyword>
<sequence length="167" mass="19461">MGKENYHKVFVYGTLMKGYDGFNKFMSNAEFVANGDIQGSLYLSNSGYPVAILDNSENKISGEIYKISEKTLNEIRRYEGTETALTYFTEKIIKVKTENGYLYAHAFVAHKFFIPIIKLMCKNISSVGWEEYNKSRPFFIKYKRKIIFTVLLLINLFMILEFIINKH</sequence>
<dbReference type="InterPro" id="IPR013024">
    <property type="entry name" value="GGCT-like"/>
</dbReference>
<keyword evidence="1" id="KW-1133">Transmembrane helix</keyword>
<dbReference type="OrthoDB" id="158990at2"/>
<evidence type="ECO:0000256" key="1">
    <source>
        <dbReference type="SAM" id="Phobius"/>
    </source>
</evidence>
<protein>
    <recommendedName>
        <fullName evidence="2">Gamma-glutamylcyclotransferase AIG2-like domain-containing protein</fullName>
    </recommendedName>
</protein>
<dbReference type="STRING" id="639282.DEFDS_1791"/>
<dbReference type="InterPro" id="IPR009288">
    <property type="entry name" value="AIG2-like_dom"/>
</dbReference>
<dbReference type="InterPro" id="IPR036568">
    <property type="entry name" value="GGCT-like_sf"/>
</dbReference>
<dbReference type="Proteomes" id="UP000001520">
    <property type="component" value="Chromosome"/>
</dbReference>
<dbReference type="HOGENOM" id="CLU_1608419_0_0_0"/>
<keyword evidence="1" id="KW-0812">Transmembrane</keyword>
<dbReference type="SUPFAM" id="SSF110857">
    <property type="entry name" value="Gamma-glutamyl cyclotransferase-like"/>
    <property type="match status" value="1"/>
</dbReference>
<name>D3P956_DEFDS</name>
<dbReference type="EMBL" id="AP011529">
    <property type="protein sequence ID" value="BAI81246.1"/>
    <property type="molecule type" value="Genomic_DNA"/>
</dbReference>
<dbReference type="Pfam" id="PF06094">
    <property type="entry name" value="GGACT"/>
    <property type="match status" value="1"/>
</dbReference>
<dbReference type="Gene3D" id="3.10.490.10">
    <property type="entry name" value="Gamma-glutamyl cyclotransferase-like"/>
    <property type="match status" value="1"/>
</dbReference>
<dbReference type="RefSeq" id="WP_013008491.1">
    <property type="nucleotide sequence ID" value="NC_013939.1"/>
</dbReference>
<dbReference type="KEGG" id="ddf:DEFDS_1791"/>
<evidence type="ECO:0000259" key="2">
    <source>
        <dbReference type="Pfam" id="PF06094"/>
    </source>
</evidence>
<feature type="transmembrane region" description="Helical" evidence="1">
    <location>
        <begin position="146"/>
        <end position="164"/>
    </location>
</feature>